<dbReference type="OrthoDB" id="9808747at2"/>
<dbReference type="KEGG" id="gfe:Gferi_20885"/>
<sequence>MKIFADYHTHTKYSHGKGTIQENVQEAIKKGLKEVAIADHGPRHLGFGIKKKDLEKMRKEIDQINQTTDKIQVKLGIEANIIGLDGKIDVDQDMLKHLDIVLAGYHFGALPENLIDGTKIHAYNLLAKHLPSVVNKSKTLNTKAVVEAVHNNPIDVITHPGAKAHIDTRELAKVAAARNTALEINSSHGHLTVEYIKVAMKEGVKFVISSDAHKPEDVGNIKPGLDRAIAAGVPVAQILNAEE</sequence>
<dbReference type="AlphaFoldDB" id="A0A1D8GLI3"/>
<reference evidence="2 3" key="1">
    <citation type="submission" date="2016-09" db="EMBL/GenBank/DDBJ databases">
        <title>Genomic analysis reveals versatility of anaerobic energy metabolism of Geosporobacter ferrireducens IRF9 of phylum Firmicutes.</title>
        <authorList>
            <person name="Kim S.-J."/>
        </authorList>
    </citation>
    <scope>NUCLEOTIDE SEQUENCE [LARGE SCALE GENOMIC DNA]</scope>
    <source>
        <strain evidence="2 3">IRF9</strain>
    </source>
</reference>
<dbReference type="GO" id="GO:0005829">
    <property type="term" value="C:cytosol"/>
    <property type="evidence" value="ECO:0007669"/>
    <property type="project" value="TreeGrafter"/>
</dbReference>
<dbReference type="InterPro" id="IPR003141">
    <property type="entry name" value="Pol/His_phosphatase_N"/>
</dbReference>
<name>A0A1D8GLI3_9FIRM</name>
<dbReference type="Proteomes" id="UP000095743">
    <property type="component" value="Chromosome"/>
</dbReference>
<dbReference type="GO" id="GO:0008270">
    <property type="term" value="F:zinc ion binding"/>
    <property type="evidence" value="ECO:0007669"/>
    <property type="project" value="TreeGrafter"/>
</dbReference>
<dbReference type="Gene3D" id="3.20.20.140">
    <property type="entry name" value="Metal-dependent hydrolases"/>
    <property type="match status" value="1"/>
</dbReference>
<dbReference type="PANTHER" id="PTHR36928">
    <property type="entry name" value="PHOSPHATASE YCDX-RELATED"/>
    <property type="match status" value="1"/>
</dbReference>
<protein>
    <submittedName>
        <fullName evidence="2">Histidinol-phosphatase</fullName>
    </submittedName>
</protein>
<dbReference type="SUPFAM" id="SSF89550">
    <property type="entry name" value="PHP domain-like"/>
    <property type="match status" value="1"/>
</dbReference>
<dbReference type="InterPro" id="IPR050243">
    <property type="entry name" value="PHP_phosphatase"/>
</dbReference>
<proteinExistence type="predicted"/>
<dbReference type="InterPro" id="IPR004013">
    <property type="entry name" value="PHP_dom"/>
</dbReference>
<gene>
    <name evidence="2" type="ORF">Gferi_20885</name>
</gene>
<dbReference type="RefSeq" id="WP_069979949.1">
    <property type="nucleotide sequence ID" value="NZ_CP017269.1"/>
</dbReference>
<evidence type="ECO:0000259" key="1">
    <source>
        <dbReference type="SMART" id="SM00481"/>
    </source>
</evidence>
<evidence type="ECO:0000313" key="3">
    <source>
        <dbReference type="Proteomes" id="UP000095743"/>
    </source>
</evidence>
<dbReference type="Pfam" id="PF02811">
    <property type="entry name" value="PHP"/>
    <property type="match status" value="1"/>
</dbReference>
<organism evidence="2 3">
    <name type="scientific">Geosporobacter ferrireducens</name>
    <dbReference type="NCBI Taxonomy" id="1424294"/>
    <lineage>
        <taxon>Bacteria</taxon>
        <taxon>Bacillati</taxon>
        <taxon>Bacillota</taxon>
        <taxon>Clostridia</taxon>
        <taxon>Peptostreptococcales</taxon>
        <taxon>Thermotaleaceae</taxon>
        <taxon>Geosporobacter</taxon>
    </lineage>
</organism>
<dbReference type="PANTHER" id="PTHR36928:SF1">
    <property type="entry name" value="PHOSPHATASE YCDX-RELATED"/>
    <property type="match status" value="1"/>
</dbReference>
<dbReference type="STRING" id="1424294.Gferi_20885"/>
<evidence type="ECO:0000313" key="2">
    <source>
        <dbReference type="EMBL" id="AOT71771.1"/>
    </source>
</evidence>
<dbReference type="InterPro" id="IPR016195">
    <property type="entry name" value="Pol/histidinol_Pase-like"/>
</dbReference>
<dbReference type="EMBL" id="CP017269">
    <property type="protein sequence ID" value="AOT71771.1"/>
    <property type="molecule type" value="Genomic_DNA"/>
</dbReference>
<accession>A0A1D8GLI3</accession>
<dbReference type="GO" id="GO:0042578">
    <property type="term" value="F:phosphoric ester hydrolase activity"/>
    <property type="evidence" value="ECO:0007669"/>
    <property type="project" value="TreeGrafter"/>
</dbReference>
<dbReference type="SMART" id="SM00481">
    <property type="entry name" value="POLIIIAc"/>
    <property type="match status" value="1"/>
</dbReference>
<feature type="domain" description="Polymerase/histidinol phosphatase N-terminal" evidence="1">
    <location>
        <begin position="5"/>
        <end position="83"/>
    </location>
</feature>
<keyword evidence="3" id="KW-1185">Reference proteome</keyword>